<dbReference type="Proteomes" id="UP000248039">
    <property type="component" value="Unassembled WGS sequence"/>
</dbReference>
<sequence length="112" mass="11659">MAAAGPVLPCPDPWPHPALGDLPIAYVAVELWQALAGLALVPAAAERTALALLRTIAAEAVDAATLPGNESAPRRDLWVSAPAYIGGARRVIWFQRSAPGGPVTAYFAPPIR</sequence>
<dbReference type="EMBL" id="PYBW01000057">
    <property type="protein sequence ID" value="PYC77711.1"/>
    <property type="molecule type" value="Genomic_DNA"/>
</dbReference>
<comment type="caution">
    <text evidence="1">The sequence shown here is derived from an EMBL/GenBank/DDBJ whole genome shotgun (WGS) entry which is preliminary data.</text>
</comment>
<evidence type="ECO:0000313" key="1">
    <source>
        <dbReference type="EMBL" id="PYC77711.1"/>
    </source>
</evidence>
<name>A0A2V4N876_9ACTN</name>
<gene>
    <name evidence="1" type="ORF">C7C46_18125</name>
</gene>
<evidence type="ECO:0000313" key="2">
    <source>
        <dbReference type="Proteomes" id="UP000248039"/>
    </source>
</evidence>
<accession>A0A2V4N876</accession>
<dbReference type="AlphaFoldDB" id="A0A2V4N876"/>
<proteinExistence type="predicted"/>
<reference evidence="1 2" key="1">
    <citation type="submission" date="2018-03" db="EMBL/GenBank/DDBJ databases">
        <title>Bioinformatic expansion and discovery of thiopeptide antibiotics.</title>
        <authorList>
            <person name="Schwalen C.J."/>
            <person name="Hudson G.A."/>
            <person name="Mitchell D.A."/>
        </authorList>
    </citation>
    <scope>NUCLEOTIDE SEQUENCE [LARGE SCALE GENOMIC DNA]</scope>
    <source>
        <strain evidence="1 2">ATCC 21389</strain>
    </source>
</reference>
<organism evidence="1 2">
    <name type="scientific">Streptomyces tateyamensis</name>
    <dbReference type="NCBI Taxonomy" id="565073"/>
    <lineage>
        <taxon>Bacteria</taxon>
        <taxon>Bacillati</taxon>
        <taxon>Actinomycetota</taxon>
        <taxon>Actinomycetes</taxon>
        <taxon>Kitasatosporales</taxon>
        <taxon>Streptomycetaceae</taxon>
        <taxon>Streptomyces</taxon>
    </lineage>
</organism>
<keyword evidence="2" id="KW-1185">Reference proteome</keyword>
<protein>
    <submittedName>
        <fullName evidence="1">Uncharacterized protein</fullName>
    </submittedName>
</protein>